<dbReference type="HOGENOM" id="CLU_033570_0_0_1"/>
<dbReference type="Pfam" id="PF09792">
    <property type="entry name" value="But2"/>
    <property type="match status" value="1"/>
</dbReference>
<evidence type="ECO:0000313" key="6">
    <source>
        <dbReference type="Proteomes" id="UP000007129"/>
    </source>
</evidence>
<feature type="compositionally biased region" description="Low complexity" evidence="1">
    <location>
        <begin position="255"/>
        <end position="283"/>
    </location>
</feature>
<protein>
    <submittedName>
        <fullName evidence="5">Ubiquitin 3 binding protein But2</fullName>
    </submittedName>
</protein>
<evidence type="ECO:0000313" key="5">
    <source>
        <dbReference type="EMBL" id="EKG14246.1"/>
    </source>
</evidence>
<reference evidence="5 6" key="1">
    <citation type="journal article" date="2012" name="BMC Genomics">
        <title>Tools to kill: Genome of one of the most destructive plant pathogenic fungi Macrophomina phaseolina.</title>
        <authorList>
            <person name="Islam M.S."/>
            <person name="Haque M.S."/>
            <person name="Islam M.M."/>
            <person name="Emdad E.M."/>
            <person name="Halim A."/>
            <person name="Hossen Q.M.M."/>
            <person name="Hossain M.Z."/>
            <person name="Ahmed B."/>
            <person name="Rahim S."/>
            <person name="Rahman M.S."/>
            <person name="Alam M.M."/>
            <person name="Hou S."/>
            <person name="Wan X."/>
            <person name="Saito J.A."/>
            <person name="Alam M."/>
        </authorList>
    </citation>
    <scope>NUCLEOTIDE SEQUENCE [LARGE SCALE GENOMIC DNA]</scope>
    <source>
        <strain evidence="5 6">MS6</strain>
    </source>
</reference>
<feature type="domain" description="Ubiquitin 3 binding protein But2 C-terminal" evidence="3">
    <location>
        <begin position="338"/>
        <end position="480"/>
    </location>
</feature>
<feature type="domain" description="Cell wall mannoprotein PIR1-like C-terminal" evidence="4">
    <location>
        <begin position="63"/>
        <end position="136"/>
    </location>
</feature>
<dbReference type="InParanoid" id="K2QWN1"/>
<comment type="caution">
    <text evidence="5">The sequence shown here is derived from an EMBL/GenBank/DDBJ whole genome shotgun (WGS) entry which is preliminary data.</text>
</comment>
<name>K2QWN1_MACPH</name>
<dbReference type="AlphaFoldDB" id="K2QWN1"/>
<feature type="compositionally biased region" description="Pro residues" evidence="1">
    <location>
        <begin position="233"/>
        <end position="254"/>
    </location>
</feature>
<evidence type="ECO:0000256" key="1">
    <source>
        <dbReference type="SAM" id="MobiDB-lite"/>
    </source>
</evidence>
<dbReference type="EMBL" id="AHHD01000364">
    <property type="protein sequence ID" value="EKG14246.1"/>
    <property type="molecule type" value="Genomic_DNA"/>
</dbReference>
<feature type="chain" id="PRO_5003867237" evidence="2">
    <location>
        <begin position="17"/>
        <end position="490"/>
    </location>
</feature>
<evidence type="ECO:0000256" key="2">
    <source>
        <dbReference type="SAM" id="SignalP"/>
    </source>
</evidence>
<dbReference type="PANTHER" id="PTHR39613:SF1">
    <property type="entry name" value="ANCHORED CELL WALL PROTEIN, PUTATIVE (AFU_ORTHOLOGUE AFUA_4G08960)-RELATED"/>
    <property type="match status" value="1"/>
</dbReference>
<dbReference type="STRING" id="1126212.K2QWN1"/>
<dbReference type="OrthoDB" id="4657524at2759"/>
<proteinExistence type="predicted"/>
<dbReference type="InterPro" id="IPR054508">
    <property type="entry name" value="PIR1-like_C"/>
</dbReference>
<evidence type="ECO:0000259" key="4">
    <source>
        <dbReference type="Pfam" id="PF22799"/>
    </source>
</evidence>
<evidence type="ECO:0000259" key="3">
    <source>
        <dbReference type="Pfam" id="PF09792"/>
    </source>
</evidence>
<feature type="compositionally biased region" description="Pro residues" evidence="1">
    <location>
        <begin position="284"/>
        <end position="293"/>
    </location>
</feature>
<gene>
    <name evidence="5" type="ORF">MPH_08622</name>
</gene>
<dbReference type="Pfam" id="PF22799">
    <property type="entry name" value="PIR1-like_C"/>
    <property type="match status" value="1"/>
</dbReference>
<dbReference type="VEuPathDB" id="FungiDB:MPH_08622"/>
<feature type="compositionally biased region" description="Low complexity" evidence="1">
    <location>
        <begin position="294"/>
        <end position="326"/>
    </location>
</feature>
<dbReference type="Proteomes" id="UP000007129">
    <property type="component" value="Unassembled WGS sequence"/>
</dbReference>
<keyword evidence="2" id="KW-0732">Signal</keyword>
<dbReference type="InterPro" id="IPR018620">
    <property type="entry name" value="Ubiquitin3-bd_protein_But2_C"/>
</dbReference>
<feature type="region of interest" description="Disordered" evidence="1">
    <location>
        <begin position="144"/>
        <end position="333"/>
    </location>
</feature>
<feature type="compositionally biased region" description="Low complexity" evidence="1">
    <location>
        <begin position="187"/>
        <end position="232"/>
    </location>
</feature>
<feature type="signal peptide" evidence="2">
    <location>
        <begin position="1"/>
        <end position="16"/>
    </location>
</feature>
<sequence>MKYAFSPLVFTLGASAAVLKRSDCCFQLTASGGASGTVGQLNDGQNRVGGDYGAAKYCINTNGGITDSNGRGCILTPPTTQFQCDEGASPTTGFSIGQGGEVTYNGSTQFYACPAADGEYNIYTKPVEGQDKCVEITLSTSGKCASGGQQQSSSAPAPSTTAQSSAPVQSSTPVASAPPASTPSPVAPSSSPESVTSVVVTQTTTECPTTSGAASTPVPSAPAPEHSSSAASLPPPVQSPPPVPSSEQSPPPAATTPASPEHTTLTTTQAASTHTSVESVTVPTPSPSAPAPSQPAGTPSSSAVESQHSSAPTPAGTPTPSSSGSGQACPTDLAGDYQYPHLIVPVNASTPSTAYGTQYNGAISTTPQVCSLFNFDIPSDWSGSTCSSIFLLPQKAELETSDYTLAGTGEAVFKSLKEAASESTSWENKPQVEEELGAWGIESGKRFVVKSGECEAGKTAAVEVCAQGGLALEWFQDWNPSPIGLFVRRC</sequence>
<feature type="compositionally biased region" description="Low complexity" evidence="1">
    <location>
        <begin position="146"/>
        <end position="179"/>
    </location>
</feature>
<dbReference type="eggNOG" id="ENOG502RUX0">
    <property type="taxonomic scope" value="Eukaryota"/>
</dbReference>
<dbReference type="PANTHER" id="PTHR39613">
    <property type="entry name" value="ANCHORED CELL WALL PROTEIN, PUTATIVE (AFU_ORTHOLOGUE AFUA_4G08960)-RELATED"/>
    <property type="match status" value="1"/>
</dbReference>
<accession>K2QWN1</accession>
<organism evidence="5 6">
    <name type="scientific">Macrophomina phaseolina (strain MS6)</name>
    <name type="common">Charcoal rot fungus</name>
    <dbReference type="NCBI Taxonomy" id="1126212"/>
    <lineage>
        <taxon>Eukaryota</taxon>
        <taxon>Fungi</taxon>
        <taxon>Dikarya</taxon>
        <taxon>Ascomycota</taxon>
        <taxon>Pezizomycotina</taxon>
        <taxon>Dothideomycetes</taxon>
        <taxon>Dothideomycetes incertae sedis</taxon>
        <taxon>Botryosphaeriales</taxon>
        <taxon>Botryosphaeriaceae</taxon>
        <taxon>Macrophomina</taxon>
    </lineage>
</organism>